<evidence type="ECO:0000256" key="6">
    <source>
        <dbReference type="SAM" id="Phobius"/>
    </source>
</evidence>
<evidence type="ECO:0000256" key="5">
    <source>
        <dbReference type="ARBA" id="ARBA00023136"/>
    </source>
</evidence>
<protein>
    <submittedName>
        <fullName evidence="7">Transporter</fullName>
    </submittedName>
</protein>
<organism evidence="7 8">
    <name type="scientific">Acetobacterium bakii</name>
    <dbReference type="NCBI Taxonomy" id="52689"/>
    <lineage>
        <taxon>Bacteria</taxon>
        <taxon>Bacillati</taxon>
        <taxon>Bacillota</taxon>
        <taxon>Clostridia</taxon>
        <taxon>Eubacteriales</taxon>
        <taxon>Eubacteriaceae</taxon>
        <taxon>Acetobacterium</taxon>
    </lineage>
</organism>
<dbReference type="InterPro" id="IPR051611">
    <property type="entry name" value="ECF_transporter_component"/>
</dbReference>
<dbReference type="PANTHER" id="PTHR34857:SF2">
    <property type="entry name" value="SLL0384 PROTEIN"/>
    <property type="match status" value="1"/>
</dbReference>
<name>A0A0L6U2U2_9FIRM</name>
<feature type="transmembrane region" description="Helical" evidence="6">
    <location>
        <begin position="26"/>
        <end position="59"/>
    </location>
</feature>
<evidence type="ECO:0000256" key="1">
    <source>
        <dbReference type="ARBA" id="ARBA00004141"/>
    </source>
</evidence>
<dbReference type="GO" id="GO:0005886">
    <property type="term" value="C:plasma membrane"/>
    <property type="evidence" value="ECO:0007669"/>
    <property type="project" value="UniProtKB-ARBA"/>
</dbReference>
<dbReference type="EMBL" id="LGYO01000008">
    <property type="protein sequence ID" value="KNZ42828.1"/>
    <property type="molecule type" value="Genomic_DNA"/>
</dbReference>
<evidence type="ECO:0000256" key="2">
    <source>
        <dbReference type="ARBA" id="ARBA00022475"/>
    </source>
</evidence>
<dbReference type="Pfam" id="PF02361">
    <property type="entry name" value="CbiQ"/>
    <property type="match status" value="1"/>
</dbReference>
<keyword evidence="5 6" id="KW-0472">Membrane</keyword>
<proteinExistence type="predicted"/>
<dbReference type="PATRIC" id="fig|52689.4.peg.3768"/>
<keyword evidence="8" id="KW-1185">Reference proteome</keyword>
<dbReference type="OrthoDB" id="8075495at2"/>
<feature type="transmembrane region" description="Helical" evidence="6">
    <location>
        <begin position="65"/>
        <end position="87"/>
    </location>
</feature>
<dbReference type="CDD" id="cd16914">
    <property type="entry name" value="EcfT"/>
    <property type="match status" value="1"/>
</dbReference>
<evidence type="ECO:0000313" key="8">
    <source>
        <dbReference type="Proteomes" id="UP000036873"/>
    </source>
</evidence>
<sequence length="273" mass="30505">MLKDVTIGQYYPTGSIIHKLDPRTKILFTTAFVVILFFINNLWGYLAVFGLLAIIILMSKIPVGYILRGIKGLVLIILLTVILNLFMTPGTIIASIGPFNITMEGAKIATFMALRLIFLVIGTSVMTLTTSPIDLTDGMEWSMRFIPFVRRFAHELAMMMSIALRFIPTLMEETDRIMKAQKARGANFETGNIISRAKNLIPILVPLFISAFRRADELATAMEARCYRGGENRTRMKQLVFAGRDVAAFVVMFVMVVGLLATTMINIPLLFPV</sequence>
<evidence type="ECO:0000256" key="3">
    <source>
        <dbReference type="ARBA" id="ARBA00022692"/>
    </source>
</evidence>
<dbReference type="AlphaFoldDB" id="A0A0L6U2U2"/>
<feature type="transmembrane region" description="Helical" evidence="6">
    <location>
        <begin position="246"/>
        <end position="271"/>
    </location>
</feature>
<evidence type="ECO:0000256" key="4">
    <source>
        <dbReference type="ARBA" id="ARBA00022989"/>
    </source>
</evidence>
<keyword evidence="4 6" id="KW-1133">Transmembrane helix</keyword>
<dbReference type="InterPro" id="IPR003339">
    <property type="entry name" value="ABC/ECF_trnsptr_transmembrane"/>
</dbReference>
<keyword evidence="3 6" id="KW-0812">Transmembrane</keyword>
<feature type="transmembrane region" description="Helical" evidence="6">
    <location>
        <begin position="108"/>
        <end position="128"/>
    </location>
</feature>
<comment type="caution">
    <text evidence="7">The sequence shown here is derived from an EMBL/GenBank/DDBJ whole genome shotgun (WGS) entry which is preliminary data.</text>
</comment>
<dbReference type="Proteomes" id="UP000036873">
    <property type="component" value="Unassembled WGS sequence"/>
</dbReference>
<keyword evidence="2" id="KW-1003">Cell membrane</keyword>
<accession>A0A0L6U2U2</accession>
<dbReference type="STRING" id="52689.AKG39_03635"/>
<dbReference type="PANTHER" id="PTHR34857">
    <property type="entry name" value="SLL0384 PROTEIN"/>
    <property type="match status" value="1"/>
</dbReference>
<dbReference type="RefSeq" id="WP_050738999.1">
    <property type="nucleotide sequence ID" value="NZ_LGYO01000008.1"/>
</dbReference>
<reference evidence="8" key="1">
    <citation type="submission" date="2015-07" db="EMBL/GenBank/DDBJ databases">
        <title>Draft genome sequence of Acetobacterium bakii DSM 8293, a potential psychrophilic chemical producer through syngas fermentation.</title>
        <authorList>
            <person name="Song Y."/>
            <person name="Hwang S."/>
            <person name="Cho B.-K."/>
        </authorList>
    </citation>
    <scope>NUCLEOTIDE SEQUENCE [LARGE SCALE GENOMIC DNA]</scope>
    <source>
        <strain evidence="8">DSM 8239</strain>
    </source>
</reference>
<comment type="subcellular location">
    <subcellularLocation>
        <location evidence="1">Membrane</location>
        <topology evidence="1">Multi-pass membrane protein</topology>
    </subcellularLocation>
</comment>
<evidence type="ECO:0000313" key="7">
    <source>
        <dbReference type="EMBL" id="KNZ42828.1"/>
    </source>
</evidence>
<gene>
    <name evidence="7" type="ORF">AKG39_03635</name>
</gene>